<dbReference type="Proteomes" id="UP000054560">
    <property type="component" value="Unassembled WGS sequence"/>
</dbReference>
<organism evidence="2 3">
    <name type="scientific">Sphaeroforma arctica JP610</name>
    <dbReference type="NCBI Taxonomy" id="667725"/>
    <lineage>
        <taxon>Eukaryota</taxon>
        <taxon>Ichthyosporea</taxon>
        <taxon>Ichthyophonida</taxon>
        <taxon>Sphaeroforma</taxon>
    </lineage>
</organism>
<reference evidence="2 3" key="1">
    <citation type="submission" date="2011-02" db="EMBL/GenBank/DDBJ databases">
        <title>The Genome Sequence of Sphaeroforma arctica JP610.</title>
        <authorList>
            <consortium name="The Broad Institute Genome Sequencing Platform"/>
            <person name="Russ C."/>
            <person name="Cuomo C."/>
            <person name="Young S.K."/>
            <person name="Zeng Q."/>
            <person name="Gargeya S."/>
            <person name="Alvarado L."/>
            <person name="Berlin A."/>
            <person name="Chapman S.B."/>
            <person name="Chen Z."/>
            <person name="Freedman E."/>
            <person name="Gellesch M."/>
            <person name="Goldberg J."/>
            <person name="Griggs A."/>
            <person name="Gujja S."/>
            <person name="Heilman E."/>
            <person name="Heiman D."/>
            <person name="Howarth C."/>
            <person name="Mehta T."/>
            <person name="Neiman D."/>
            <person name="Pearson M."/>
            <person name="Roberts A."/>
            <person name="Saif S."/>
            <person name="Shea T."/>
            <person name="Shenoy N."/>
            <person name="Sisk P."/>
            <person name="Stolte C."/>
            <person name="Sykes S."/>
            <person name="White J."/>
            <person name="Yandava C."/>
            <person name="Burger G."/>
            <person name="Gray M.W."/>
            <person name="Holland P.W.H."/>
            <person name="King N."/>
            <person name="Lang F.B.F."/>
            <person name="Roger A.J."/>
            <person name="Ruiz-Trillo I."/>
            <person name="Haas B."/>
            <person name="Nusbaum C."/>
            <person name="Birren B."/>
        </authorList>
    </citation>
    <scope>NUCLEOTIDE SEQUENCE [LARGE SCALE GENOMIC DNA]</scope>
    <source>
        <strain evidence="2 3">JP610</strain>
    </source>
</reference>
<evidence type="ECO:0000256" key="1">
    <source>
        <dbReference type="SAM" id="MobiDB-lite"/>
    </source>
</evidence>
<dbReference type="RefSeq" id="XP_014144048.1">
    <property type="nucleotide sequence ID" value="XM_014288573.1"/>
</dbReference>
<feature type="region of interest" description="Disordered" evidence="1">
    <location>
        <begin position="1"/>
        <end position="43"/>
    </location>
</feature>
<evidence type="ECO:0000313" key="2">
    <source>
        <dbReference type="EMBL" id="KNC70146.1"/>
    </source>
</evidence>
<dbReference type="EMBL" id="KQ252002">
    <property type="protein sequence ID" value="KNC70146.1"/>
    <property type="molecule type" value="Genomic_DNA"/>
</dbReference>
<dbReference type="AlphaFoldDB" id="A0A0L0F0H4"/>
<accession>A0A0L0F0H4</accession>
<keyword evidence="3" id="KW-1185">Reference proteome</keyword>
<protein>
    <submittedName>
        <fullName evidence="2">Uncharacterized protein</fullName>
    </submittedName>
</protein>
<proteinExistence type="predicted"/>
<dbReference type="GeneID" id="25917835"/>
<gene>
    <name evidence="2" type="ORF">SARC_17331</name>
</gene>
<sequence length="68" mass="7480">MRRKSSDGNKSLASESKAREESESFALDVQTEKEERSPSPLLSPLHSLRSLVKKCSTGVTTGIPRDFS</sequence>
<evidence type="ECO:0000313" key="3">
    <source>
        <dbReference type="Proteomes" id="UP000054560"/>
    </source>
</evidence>
<name>A0A0L0F0H4_9EUKA</name>